<feature type="transmembrane region" description="Helical" evidence="1">
    <location>
        <begin position="64"/>
        <end position="87"/>
    </location>
</feature>
<protein>
    <recommendedName>
        <fullName evidence="4">ATP synthase subunit I</fullName>
    </recommendedName>
</protein>
<dbReference type="OrthoDB" id="674037at2"/>
<dbReference type="RefSeq" id="WP_111000917.1">
    <property type="nucleotide sequence ID" value="NZ_QKTW01000028.1"/>
</dbReference>
<evidence type="ECO:0000256" key="1">
    <source>
        <dbReference type="SAM" id="Phobius"/>
    </source>
</evidence>
<keyword evidence="1" id="KW-0812">Transmembrane</keyword>
<comment type="caution">
    <text evidence="2">The sequence shown here is derived from an EMBL/GenBank/DDBJ whole genome shotgun (WGS) entry which is preliminary data.</text>
</comment>
<dbReference type="Proteomes" id="UP000248745">
    <property type="component" value="Unassembled WGS sequence"/>
</dbReference>
<feature type="transmembrane region" description="Helical" evidence="1">
    <location>
        <begin position="30"/>
        <end position="52"/>
    </location>
</feature>
<keyword evidence="1" id="KW-1133">Transmembrane helix</keyword>
<gene>
    <name evidence="2" type="ORF">DN068_20970</name>
</gene>
<keyword evidence="3" id="KW-1185">Reference proteome</keyword>
<feature type="transmembrane region" description="Helical" evidence="1">
    <location>
        <begin position="99"/>
        <end position="117"/>
    </location>
</feature>
<feature type="transmembrane region" description="Helical" evidence="1">
    <location>
        <begin position="5"/>
        <end position="24"/>
    </location>
</feature>
<sequence length="125" mass="14050">MKKQLLPAVIGLFCVLTAIFYFIGKSKPELNFPVLMGGNAIMLLLSIVGFLLVNNQVKNSPQAFVRGVYSASLLKLMVCMISIFIYVMLNRKNLQKPTVFMLFGIYAAYTFVETVLLSKMAREDK</sequence>
<reference evidence="2 3" key="1">
    <citation type="submission" date="2018-06" db="EMBL/GenBank/DDBJ databases">
        <title>Mucibacter soli gen. nov., sp. nov., a new member of the family Chitinophagaceae producing mucin.</title>
        <authorList>
            <person name="Kim M.-K."/>
            <person name="Park S."/>
            <person name="Kim T.-S."/>
            <person name="Joung Y."/>
            <person name="Han J.-H."/>
            <person name="Kim S.B."/>
        </authorList>
    </citation>
    <scope>NUCLEOTIDE SEQUENCE [LARGE SCALE GENOMIC DNA]</scope>
    <source>
        <strain evidence="2 3">R1-15</strain>
    </source>
</reference>
<dbReference type="AlphaFoldDB" id="A0A2W2A6K6"/>
<proteinExistence type="predicted"/>
<accession>A0A2W2A6K6</accession>
<dbReference type="EMBL" id="QKTW01000028">
    <property type="protein sequence ID" value="PZF70901.1"/>
    <property type="molecule type" value="Genomic_DNA"/>
</dbReference>
<name>A0A2W2A6K6_9BACT</name>
<keyword evidence="1" id="KW-0472">Membrane</keyword>
<organism evidence="2 3">
    <name type="scientific">Taibaiella soli</name>
    <dbReference type="NCBI Taxonomy" id="1649169"/>
    <lineage>
        <taxon>Bacteria</taxon>
        <taxon>Pseudomonadati</taxon>
        <taxon>Bacteroidota</taxon>
        <taxon>Chitinophagia</taxon>
        <taxon>Chitinophagales</taxon>
        <taxon>Chitinophagaceae</taxon>
        <taxon>Taibaiella</taxon>
    </lineage>
</organism>
<evidence type="ECO:0008006" key="4">
    <source>
        <dbReference type="Google" id="ProtNLM"/>
    </source>
</evidence>
<evidence type="ECO:0000313" key="3">
    <source>
        <dbReference type="Proteomes" id="UP000248745"/>
    </source>
</evidence>
<evidence type="ECO:0000313" key="2">
    <source>
        <dbReference type="EMBL" id="PZF70901.1"/>
    </source>
</evidence>